<dbReference type="GO" id="GO:0009073">
    <property type="term" value="P:aromatic amino acid family biosynthetic process"/>
    <property type="evidence" value="ECO:0007669"/>
    <property type="project" value="UniProtKB-KW"/>
</dbReference>
<reference evidence="5 6" key="1">
    <citation type="submission" date="2018-07" db="EMBL/GenBank/DDBJ databases">
        <title>Desertimonas flava gen. nov. sp. nov.</title>
        <authorList>
            <person name="Liu S."/>
        </authorList>
    </citation>
    <scope>NUCLEOTIDE SEQUENCE [LARGE SCALE GENOMIC DNA]</scope>
    <source>
        <strain evidence="5 6">16Sb5-5</strain>
    </source>
</reference>
<organism evidence="5 6">
    <name type="scientific">Desertihabitans brevis</name>
    <dbReference type="NCBI Taxonomy" id="2268447"/>
    <lineage>
        <taxon>Bacteria</taxon>
        <taxon>Bacillati</taxon>
        <taxon>Actinomycetota</taxon>
        <taxon>Actinomycetes</taxon>
        <taxon>Propionibacteriales</taxon>
        <taxon>Propionibacteriaceae</taxon>
        <taxon>Desertihabitans</taxon>
    </lineage>
</organism>
<dbReference type="InterPro" id="IPR041121">
    <property type="entry name" value="SDH_C"/>
</dbReference>
<name>A0A367YZL2_9ACTN</name>
<evidence type="ECO:0000256" key="2">
    <source>
        <dbReference type="ARBA" id="ARBA00023141"/>
    </source>
</evidence>
<evidence type="ECO:0000256" key="1">
    <source>
        <dbReference type="ARBA" id="ARBA00004871"/>
    </source>
</evidence>
<sequence length="279" mass="28557">MDADRTVRVCAVLGDPIEHSLSPLLHQTAYRSLGLGWEYQRHRVDAAGLPAFVAGLDGRWRGLSLTMPLKEAALALGEPDETVLAVGAANTLLLDEPRRVRNTDVGGLRRALGSAGVETVGTALVLGTGATARSAVAALLGMGAARITVLARRPERAEPLVAMAAGSAGEVEVRPWAEAVAAGSLDPVDVAVSTVVAGAADALAPLVAGAAPVVFDVIYDPWPTVLAETAARTGATVVDGLDLLVHQAVLQVELMTGRTVDPGLLLSAGREAVGRPSPG</sequence>
<proteinExistence type="predicted"/>
<comment type="pathway">
    <text evidence="1">Metabolic intermediate biosynthesis; chorismate biosynthesis; chorismate from D-erythrose 4-phosphate and phosphoenolpyruvate: step 4/7.</text>
</comment>
<dbReference type="RefSeq" id="WP_114124850.1">
    <property type="nucleotide sequence ID" value="NZ_QOUI01000001.1"/>
</dbReference>
<dbReference type="EMBL" id="QOUI01000001">
    <property type="protein sequence ID" value="RCK71147.1"/>
    <property type="molecule type" value="Genomic_DNA"/>
</dbReference>
<comment type="caution">
    <text evidence="5">The sequence shown here is derived from an EMBL/GenBank/DDBJ whole genome shotgun (WGS) entry which is preliminary data.</text>
</comment>
<dbReference type="Gene3D" id="3.40.50.10860">
    <property type="entry name" value="Leucine Dehydrogenase, chain A, domain 1"/>
    <property type="match status" value="1"/>
</dbReference>
<keyword evidence="6" id="KW-1185">Reference proteome</keyword>
<gene>
    <name evidence="5" type="ORF">DT076_01410</name>
</gene>
<evidence type="ECO:0000259" key="4">
    <source>
        <dbReference type="Pfam" id="PF18317"/>
    </source>
</evidence>
<keyword evidence="5" id="KW-0560">Oxidoreductase</keyword>
<feature type="domain" description="Shikimate dehydrogenase substrate binding N-terminal" evidence="3">
    <location>
        <begin position="12"/>
        <end position="92"/>
    </location>
</feature>
<evidence type="ECO:0000313" key="6">
    <source>
        <dbReference type="Proteomes" id="UP000252770"/>
    </source>
</evidence>
<dbReference type="GO" id="GO:0009423">
    <property type="term" value="P:chorismate biosynthetic process"/>
    <property type="evidence" value="ECO:0007669"/>
    <property type="project" value="TreeGrafter"/>
</dbReference>
<dbReference type="EC" id="1.1.1.25" evidence="5"/>
<feature type="domain" description="SDH C-terminal" evidence="4">
    <location>
        <begin position="240"/>
        <end position="261"/>
    </location>
</feature>
<dbReference type="PANTHER" id="PTHR21089">
    <property type="entry name" value="SHIKIMATE DEHYDROGENASE"/>
    <property type="match status" value="1"/>
</dbReference>
<dbReference type="NCBIfam" id="NF001311">
    <property type="entry name" value="PRK00258.1-3"/>
    <property type="match status" value="1"/>
</dbReference>
<accession>A0A367YZL2</accession>
<keyword evidence="2" id="KW-0028">Amino-acid biosynthesis</keyword>
<dbReference type="InterPro" id="IPR022893">
    <property type="entry name" value="Shikimate_DH_fam"/>
</dbReference>
<dbReference type="GO" id="GO:0005829">
    <property type="term" value="C:cytosol"/>
    <property type="evidence" value="ECO:0007669"/>
    <property type="project" value="TreeGrafter"/>
</dbReference>
<dbReference type="GO" id="GO:0050661">
    <property type="term" value="F:NADP binding"/>
    <property type="evidence" value="ECO:0007669"/>
    <property type="project" value="TreeGrafter"/>
</dbReference>
<evidence type="ECO:0000259" key="3">
    <source>
        <dbReference type="Pfam" id="PF08501"/>
    </source>
</evidence>
<dbReference type="Proteomes" id="UP000252770">
    <property type="component" value="Unassembled WGS sequence"/>
</dbReference>
<dbReference type="SUPFAM" id="SSF53223">
    <property type="entry name" value="Aminoacid dehydrogenase-like, N-terminal domain"/>
    <property type="match status" value="1"/>
</dbReference>
<evidence type="ECO:0000313" key="5">
    <source>
        <dbReference type="EMBL" id="RCK71147.1"/>
    </source>
</evidence>
<protein>
    <submittedName>
        <fullName evidence="5">Shikimate dehydrogenase</fullName>
        <ecNumber evidence="5">1.1.1.25</ecNumber>
    </submittedName>
</protein>
<dbReference type="PANTHER" id="PTHR21089:SF1">
    <property type="entry name" value="BIFUNCTIONAL 3-DEHYDROQUINATE DEHYDRATASE_SHIKIMATE DEHYDROGENASE, CHLOROPLASTIC"/>
    <property type="match status" value="1"/>
</dbReference>
<keyword evidence="2" id="KW-0057">Aromatic amino acid biosynthesis</keyword>
<dbReference type="InterPro" id="IPR013708">
    <property type="entry name" value="Shikimate_DH-bd_N"/>
</dbReference>
<dbReference type="GO" id="GO:0019632">
    <property type="term" value="P:shikimate metabolic process"/>
    <property type="evidence" value="ECO:0007669"/>
    <property type="project" value="TreeGrafter"/>
</dbReference>
<dbReference type="AlphaFoldDB" id="A0A367YZL2"/>
<dbReference type="SUPFAM" id="SSF51735">
    <property type="entry name" value="NAD(P)-binding Rossmann-fold domains"/>
    <property type="match status" value="1"/>
</dbReference>
<dbReference type="GO" id="GO:0004764">
    <property type="term" value="F:shikimate 3-dehydrogenase (NADP+) activity"/>
    <property type="evidence" value="ECO:0007669"/>
    <property type="project" value="UniProtKB-EC"/>
</dbReference>
<dbReference type="CDD" id="cd01065">
    <property type="entry name" value="NAD_bind_Shikimate_DH"/>
    <property type="match status" value="1"/>
</dbReference>
<dbReference type="InterPro" id="IPR046346">
    <property type="entry name" value="Aminoacid_DH-like_N_sf"/>
</dbReference>
<dbReference type="InterPro" id="IPR036291">
    <property type="entry name" value="NAD(P)-bd_dom_sf"/>
</dbReference>
<dbReference type="Pfam" id="PF18317">
    <property type="entry name" value="SDH_C"/>
    <property type="match status" value="1"/>
</dbReference>
<dbReference type="Gene3D" id="3.40.50.720">
    <property type="entry name" value="NAD(P)-binding Rossmann-like Domain"/>
    <property type="match status" value="1"/>
</dbReference>
<dbReference type="Pfam" id="PF08501">
    <property type="entry name" value="Shikimate_dh_N"/>
    <property type="match status" value="1"/>
</dbReference>